<feature type="repeat" description="ANK" evidence="12">
    <location>
        <begin position="525"/>
        <end position="557"/>
    </location>
</feature>
<sequence length="798" mass="90519">MEEKIRQSITAITEEANGEEALKMLYMSAYFVPAKNMHLDMFLGLFDDNDEDLDAAIQLLQKKSLIESHNKQAFLVKKNVQNEIRTFLKQNGKEENVLTEAIYLLTFHLLKDEIHPNYVDHALFLLTYVREYDELTEISVNLPSLIVTALSKQNRLGEAYTFGEMALEFLEKTVGESHAATLSLQHNLAVVLDARGQYAKAIKVLQELNKKDFKYSTTGEVTKSLILYAKTLFELSKYEDALRLYQIILGERTLDCKIALDSEISTAWHDYALLLSDMGRHSEAMDILQDVLSQRKKVLSPDNQYGLSTKRSMASVLQSQGKYIQAMKHLQEVFHESTKIYGEYYPGTLQAERDIGTLLLHKGDHKKALKKLEKVEKKFQKIFAESHPDILCTRANIVGALIHLKKYDRALQIAEDVYEAYKKIFGETHKETLQAKFNIGNIFLKQGKLEGAEHMLQDVYRGYHDIFGPEHHKTVEMKDTLDILAVHKKYFPERRILHAAAQKGDLNKIVSLIQNGENVNEADSEGRTPLHYAASNGHINVAKYLLMMGAMYNAGDFRKATPYQLASDEHMKDLLILIHELFKGVKSGTLINIAGHTELINTRDKNGYSLLHSAVYHSHKLVVQQLLDAGADPKSISLKGNTPLHVASSKGNKEIAEILLQSVTGNKLSDLVNFKTAGGGNTALHVAAENNDRDMLKCLLMHGAIYDIQNKDGRHFNISRLFYAHVGCIIVRFKIDEILNLLPVTDYKNLSNFFLPKMLHCGCFLSGNDLDQLQLQSCHELYENDKTAQCKIYSFYPY</sequence>
<protein>
    <submittedName>
        <fullName evidence="13">Ankyrin repeat domain-containing protein 50</fullName>
    </submittedName>
</protein>
<dbReference type="GO" id="GO:0044231">
    <property type="term" value="C:host cell presynaptic membrane"/>
    <property type="evidence" value="ECO:0007669"/>
    <property type="project" value="UniProtKB-KW"/>
</dbReference>
<dbReference type="Gene3D" id="1.25.40.10">
    <property type="entry name" value="Tetratricopeptide repeat domain"/>
    <property type="match status" value="3"/>
</dbReference>
<evidence type="ECO:0000256" key="8">
    <source>
        <dbReference type="ARBA" id="ARBA00022737"/>
    </source>
</evidence>
<dbReference type="OrthoDB" id="6426572at2759"/>
<dbReference type="PROSITE" id="PS50297">
    <property type="entry name" value="ANK_REP_REGION"/>
    <property type="match status" value="4"/>
</dbReference>
<reference evidence="13 14" key="1">
    <citation type="journal article" date="2019" name="Sci. Rep.">
        <title>Orb-weaving spider Araneus ventricosus genome elucidates the spidroin gene catalogue.</title>
        <authorList>
            <person name="Kono N."/>
            <person name="Nakamura H."/>
            <person name="Ohtoshi R."/>
            <person name="Moran D.A.P."/>
            <person name="Shinohara A."/>
            <person name="Yoshida Y."/>
            <person name="Fujiwara M."/>
            <person name="Mori M."/>
            <person name="Tomita M."/>
            <person name="Arakawa K."/>
        </authorList>
    </citation>
    <scope>NUCLEOTIDE SEQUENCE [LARGE SCALE GENOMIC DNA]</scope>
</reference>
<feature type="repeat" description="ANK" evidence="12">
    <location>
        <begin position="639"/>
        <end position="661"/>
    </location>
</feature>
<evidence type="ECO:0000256" key="12">
    <source>
        <dbReference type="PROSITE-ProRule" id="PRU00023"/>
    </source>
</evidence>
<evidence type="ECO:0000256" key="5">
    <source>
        <dbReference type="ARBA" id="ARBA00022537"/>
    </source>
</evidence>
<dbReference type="GO" id="GO:0005576">
    <property type="term" value="C:extracellular region"/>
    <property type="evidence" value="ECO:0007669"/>
    <property type="project" value="UniProtKB-SubCell"/>
</dbReference>
<evidence type="ECO:0000256" key="6">
    <source>
        <dbReference type="ARBA" id="ARBA00022656"/>
    </source>
</evidence>
<evidence type="ECO:0000313" key="13">
    <source>
        <dbReference type="EMBL" id="GBN01371.1"/>
    </source>
</evidence>
<evidence type="ECO:0000256" key="4">
    <source>
        <dbReference type="ARBA" id="ARBA00022525"/>
    </source>
</evidence>
<keyword evidence="3" id="KW-0268">Exocytosis</keyword>
<dbReference type="Pfam" id="PF12796">
    <property type="entry name" value="Ank_2"/>
    <property type="match status" value="1"/>
</dbReference>
<dbReference type="InterPro" id="IPR002110">
    <property type="entry name" value="Ankyrin_rpt"/>
</dbReference>
<keyword evidence="14" id="KW-1185">Reference proteome</keyword>
<dbReference type="Pfam" id="PF13374">
    <property type="entry name" value="TPR_10"/>
    <property type="match status" value="1"/>
</dbReference>
<keyword evidence="6" id="KW-0800">Toxin</keyword>
<dbReference type="PROSITE" id="PS50088">
    <property type="entry name" value="ANK_REPEAT"/>
    <property type="match status" value="5"/>
</dbReference>
<keyword evidence="7" id="KW-0528">Neurotoxin</keyword>
<dbReference type="SUPFAM" id="SSF48403">
    <property type="entry name" value="Ankyrin repeat"/>
    <property type="match status" value="1"/>
</dbReference>
<organism evidence="13 14">
    <name type="scientific">Araneus ventricosus</name>
    <name type="common">Orbweaver spider</name>
    <name type="synonym">Epeira ventricosa</name>
    <dbReference type="NCBI Taxonomy" id="182803"/>
    <lineage>
        <taxon>Eukaryota</taxon>
        <taxon>Metazoa</taxon>
        <taxon>Ecdysozoa</taxon>
        <taxon>Arthropoda</taxon>
        <taxon>Chelicerata</taxon>
        <taxon>Arachnida</taxon>
        <taxon>Araneae</taxon>
        <taxon>Araneomorphae</taxon>
        <taxon>Entelegynae</taxon>
        <taxon>Araneoidea</taxon>
        <taxon>Araneidae</taxon>
        <taxon>Araneus</taxon>
    </lineage>
</organism>
<evidence type="ECO:0000256" key="10">
    <source>
        <dbReference type="ARBA" id="ARBA00023043"/>
    </source>
</evidence>
<evidence type="ECO:0000256" key="9">
    <source>
        <dbReference type="ARBA" id="ARBA00023028"/>
    </source>
</evidence>
<dbReference type="SMART" id="SM00248">
    <property type="entry name" value="ANK"/>
    <property type="match status" value="5"/>
</dbReference>
<dbReference type="InterPro" id="IPR036770">
    <property type="entry name" value="Ankyrin_rpt-contain_sf"/>
</dbReference>
<dbReference type="Pfam" id="PF13424">
    <property type="entry name" value="TPR_12"/>
    <property type="match status" value="3"/>
</dbReference>
<dbReference type="AlphaFoldDB" id="A0A4Y2KFY2"/>
<keyword evidence="9" id="KW-0638">Presynaptic neurotoxin</keyword>
<feature type="repeat" description="ANK" evidence="12">
    <location>
        <begin position="606"/>
        <end position="638"/>
    </location>
</feature>
<dbReference type="GO" id="GO:0090729">
    <property type="term" value="F:toxin activity"/>
    <property type="evidence" value="ECO:0007669"/>
    <property type="project" value="UniProtKB-KW"/>
</dbReference>
<name>A0A4Y2KFY2_ARAVE</name>
<dbReference type="SUPFAM" id="SSF48452">
    <property type="entry name" value="TPR-like"/>
    <property type="match status" value="2"/>
</dbReference>
<proteinExistence type="predicted"/>
<dbReference type="PANTHER" id="PTHR24171:SF9">
    <property type="entry name" value="ANKYRIN REPEAT DOMAIN-CONTAINING PROTEIN 39"/>
    <property type="match status" value="1"/>
</dbReference>
<evidence type="ECO:0000256" key="2">
    <source>
        <dbReference type="ARBA" id="ARBA00004613"/>
    </source>
</evidence>
<keyword evidence="4" id="KW-0964">Secreted</keyword>
<accession>A0A4Y2KFY2</accession>
<evidence type="ECO:0000256" key="3">
    <source>
        <dbReference type="ARBA" id="ARBA00022483"/>
    </source>
</evidence>
<comment type="subcellular location">
    <subcellularLocation>
        <location evidence="2">Secreted</location>
    </subcellularLocation>
    <subcellularLocation>
        <location evidence="1">Target cell membrane</location>
    </subcellularLocation>
</comment>
<keyword evidence="10 12" id="KW-0040">ANK repeat</keyword>
<evidence type="ECO:0000256" key="7">
    <source>
        <dbReference type="ARBA" id="ARBA00022699"/>
    </source>
</evidence>
<comment type="caution">
    <text evidence="13">The sequence shown here is derived from an EMBL/GenBank/DDBJ whole genome shotgun (WGS) entry which is preliminary data.</text>
</comment>
<evidence type="ECO:0000256" key="11">
    <source>
        <dbReference type="ARBA" id="ARBA00023298"/>
    </source>
</evidence>
<keyword evidence="5" id="KW-1052">Target cell membrane</keyword>
<dbReference type="GO" id="GO:0006887">
    <property type="term" value="P:exocytosis"/>
    <property type="evidence" value="ECO:0007669"/>
    <property type="project" value="UniProtKB-KW"/>
</dbReference>
<gene>
    <name evidence="13" type="primary">ANKRD50_2</name>
    <name evidence="13" type="ORF">AVEN_117286_1</name>
</gene>
<feature type="repeat" description="ANK" evidence="12">
    <location>
        <begin position="492"/>
        <end position="524"/>
    </location>
</feature>
<keyword evidence="11" id="KW-0472">Membrane</keyword>
<dbReference type="InterPro" id="IPR011990">
    <property type="entry name" value="TPR-like_helical_dom_sf"/>
</dbReference>
<evidence type="ECO:0000313" key="14">
    <source>
        <dbReference type="Proteomes" id="UP000499080"/>
    </source>
</evidence>
<dbReference type="Proteomes" id="UP000499080">
    <property type="component" value="Unassembled WGS sequence"/>
</dbReference>
<evidence type="ECO:0000256" key="1">
    <source>
        <dbReference type="ARBA" id="ARBA00004175"/>
    </source>
</evidence>
<dbReference type="GO" id="GO:0044218">
    <property type="term" value="C:other organism cell membrane"/>
    <property type="evidence" value="ECO:0007669"/>
    <property type="project" value="UniProtKB-KW"/>
</dbReference>
<keyword evidence="8" id="KW-0677">Repeat</keyword>
<keyword evidence="11" id="KW-1053">Target membrane</keyword>
<dbReference type="PANTHER" id="PTHR24171">
    <property type="entry name" value="ANKYRIN REPEAT DOMAIN-CONTAINING PROTEIN 39-RELATED"/>
    <property type="match status" value="1"/>
</dbReference>
<dbReference type="Gene3D" id="1.25.40.20">
    <property type="entry name" value="Ankyrin repeat-containing domain"/>
    <property type="match status" value="2"/>
</dbReference>
<dbReference type="Pfam" id="PF13637">
    <property type="entry name" value="Ank_4"/>
    <property type="match status" value="1"/>
</dbReference>
<dbReference type="PRINTS" id="PR01415">
    <property type="entry name" value="ANKYRIN"/>
</dbReference>
<feature type="repeat" description="ANK" evidence="12">
    <location>
        <begin position="679"/>
        <end position="711"/>
    </location>
</feature>
<dbReference type="EMBL" id="BGPR01004612">
    <property type="protein sequence ID" value="GBN01371.1"/>
    <property type="molecule type" value="Genomic_DNA"/>
</dbReference>